<feature type="compositionally biased region" description="Basic and acidic residues" evidence="3">
    <location>
        <begin position="510"/>
        <end position="523"/>
    </location>
</feature>
<proteinExistence type="predicted"/>
<evidence type="ECO:0000313" key="6">
    <source>
        <dbReference type="Proteomes" id="UP001050691"/>
    </source>
</evidence>
<dbReference type="PANTHER" id="PTHR23236">
    <property type="entry name" value="EUKARYOTIC TRANSLATION INITIATION FACTOR 4B/4H"/>
    <property type="match status" value="1"/>
</dbReference>
<organism evidence="5 6">
    <name type="scientific">Clathrus columnatus</name>
    <dbReference type="NCBI Taxonomy" id="1419009"/>
    <lineage>
        <taxon>Eukaryota</taxon>
        <taxon>Fungi</taxon>
        <taxon>Dikarya</taxon>
        <taxon>Basidiomycota</taxon>
        <taxon>Agaricomycotina</taxon>
        <taxon>Agaricomycetes</taxon>
        <taxon>Phallomycetidae</taxon>
        <taxon>Phallales</taxon>
        <taxon>Clathraceae</taxon>
        <taxon>Clathrus</taxon>
    </lineage>
</organism>
<keyword evidence="6" id="KW-1185">Reference proteome</keyword>
<dbReference type="GO" id="GO:0003723">
    <property type="term" value="F:RNA binding"/>
    <property type="evidence" value="ECO:0007669"/>
    <property type="project" value="UniProtKB-UniRule"/>
</dbReference>
<dbReference type="AlphaFoldDB" id="A0AAV5A620"/>
<accession>A0AAV5A620</accession>
<dbReference type="SUPFAM" id="SSF54928">
    <property type="entry name" value="RNA-binding domain, RBD"/>
    <property type="match status" value="1"/>
</dbReference>
<comment type="caution">
    <text evidence="5">The sequence shown here is derived from an EMBL/GenBank/DDBJ whole genome shotgun (WGS) entry which is preliminary data.</text>
</comment>
<protein>
    <recommendedName>
        <fullName evidence="4">RRM domain-containing protein</fullName>
    </recommendedName>
</protein>
<evidence type="ECO:0000256" key="3">
    <source>
        <dbReference type="SAM" id="MobiDB-lite"/>
    </source>
</evidence>
<feature type="region of interest" description="Disordered" evidence="3">
    <location>
        <begin position="25"/>
        <end position="72"/>
    </location>
</feature>
<dbReference type="PROSITE" id="PS50102">
    <property type="entry name" value="RRM"/>
    <property type="match status" value="1"/>
</dbReference>
<feature type="compositionally biased region" description="Polar residues" evidence="3">
    <location>
        <begin position="431"/>
        <end position="463"/>
    </location>
</feature>
<feature type="compositionally biased region" description="Basic and acidic residues" evidence="3">
    <location>
        <begin position="37"/>
        <end position="66"/>
    </location>
</feature>
<feature type="compositionally biased region" description="Basic and acidic residues" evidence="3">
    <location>
        <begin position="379"/>
        <end position="396"/>
    </location>
</feature>
<evidence type="ECO:0000259" key="4">
    <source>
        <dbReference type="PROSITE" id="PS50102"/>
    </source>
</evidence>
<reference evidence="5" key="1">
    <citation type="submission" date="2021-10" db="EMBL/GenBank/DDBJ databases">
        <title>De novo Genome Assembly of Clathrus columnatus (Basidiomycota, Fungi) Using Illumina and Nanopore Sequence Data.</title>
        <authorList>
            <person name="Ogiso-Tanaka E."/>
            <person name="Itagaki H."/>
            <person name="Hosoya T."/>
            <person name="Hosaka K."/>
        </authorList>
    </citation>
    <scope>NUCLEOTIDE SEQUENCE</scope>
    <source>
        <strain evidence="5">MO-923</strain>
    </source>
</reference>
<dbReference type="InterPro" id="IPR012677">
    <property type="entry name" value="Nucleotide-bd_a/b_plait_sf"/>
</dbReference>
<dbReference type="SMART" id="SM00360">
    <property type="entry name" value="RRM"/>
    <property type="match status" value="1"/>
</dbReference>
<dbReference type="InterPro" id="IPR035979">
    <property type="entry name" value="RBD_domain_sf"/>
</dbReference>
<dbReference type="Pfam" id="PF00076">
    <property type="entry name" value="RRM_1"/>
    <property type="match status" value="1"/>
</dbReference>
<feature type="compositionally biased region" description="Basic and acidic residues" evidence="3">
    <location>
        <begin position="409"/>
        <end position="430"/>
    </location>
</feature>
<feature type="compositionally biased region" description="Low complexity" evidence="3">
    <location>
        <begin position="358"/>
        <end position="369"/>
    </location>
</feature>
<dbReference type="EMBL" id="BPWL01000003">
    <property type="protein sequence ID" value="GJJ08663.1"/>
    <property type="molecule type" value="Genomic_DNA"/>
</dbReference>
<gene>
    <name evidence="5" type="ORF">Clacol_002882</name>
</gene>
<sequence length="523" mass="57260">MAPKKGQKMSLGAFLDDPTLGSWADEMEDIPTFPALRTDEERVRDGGRSDFSSKPDRAPLPPREEVPLPTSPPYTAFVGNLAFDMSEAELGQFFNPHKTVSVKIITDRDGKPKGFGYVEFDELAGLKFALTKSGGTLSHRTIRVNVAEPPKERERGGFAGRDTLEDEKFSGNWRRDGPLPSFDTGPRRGSGFRSRDVGEDEGPKRGGKFQPSQENERPELNEDWRGSARGPLPPLERERDRRGGPNFESTNAADAEEVWTKGSKFRPNTSSETGSIGKKSGVGFDRGVTTPADEGDWRSRSRPAGKSREYDMLWLRLIKLTVFHLATSSTPPTPLRKKLELLPRSGAPSTVATPLASPSPVSSSNKSNPFGAAKPVDVSAREKEVEERLTREREEVSATTSTSFGRHPMSRESSRQASAREAHPLSRETSRQATTRGPQTQTIQGRKATPSTNTSSLVNTNPTVRPAFSFASAARRATGGPEQTGKDEQERTANTSSADEVKEDDENSEETPKSSEKVTEITA</sequence>
<name>A0AAV5A620_9AGAM</name>
<feature type="compositionally biased region" description="Low complexity" evidence="3">
    <location>
        <begin position="467"/>
        <end position="477"/>
    </location>
</feature>
<evidence type="ECO:0000313" key="5">
    <source>
        <dbReference type="EMBL" id="GJJ08663.1"/>
    </source>
</evidence>
<evidence type="ECO:0000256" key="1">
    <source>
        <dbReference type="ARBA" id="ARBA00022884"/>
    </source>
</evidence>
<dbReference type="Gene3D" id="3.30.70.330">
    <property type="match status" value="1"/>
</dbReference>
<evidence type="ECO:0000256" key="2">
    <source>
        <dbReference type="PROSITE-ProRule" id="PRU00176"/>
    </source>
</evidence>
<dbReference type="InterPro" id="IPR000504">
    <property type="entry name" value="RRM_dom"/>
</dbReference>
<feature type="region of interest" description="Disordered" evidence="3">
    <location>
        <begin position="146"/>
        <end position="306"/>
    </location>
</feature>
<feature type="compositionally biased region" description="Basic and acidic residues" evidence="3">
    <location>
        <begin position="214"/>
        <end position="226"/>
    </location>
</feature>
<dbReference type="Proteomes" id="UP001050691">
    <property type="component" value="Unassembled WGS sequence"/>
</dbReference>
<dbReference type="PANTHER" id="PTHR23236:SF11">
    <property type="entry name" value="EUKARYOTIC TRANSLATION INITIATION FACTOR 4H"/>
    <property type="match status" value="1"/>
</dbReference>
<feature type="domain" description="RRM" evidence="4">
    <location>
        <begin position="74"/>
        <end position="149"/>
    </location>
</feature>
<feature type="compositionally biased region" description="Basic and acidic residues" evidence="3">
    <location>
        <begin position="149"/>
        <end position="177"/>
    </location>
</feature>
<feature type="compositionally biased region" description="Basic and acidic residues" evidence="3">
    <location>
        <begin position="193"/>
        <end position="204"/>
    </location>
</feature>
<dbReference type="GO" id="GO:0005730">
    <property type="term" value="C:nucleolus"/>
    <property type="evidence" value="ECO:0007669"/>
    <property type="project" value="TreeGrafter"/>
</dbReference>
<keyword evidence="1 2" id="KW-0694">RNA-binding</keyword>
<feature type="region of interest" description="Disordered" evidence="3">
    <location>
        <begin position="326"/>
        <end position="523"/>
    </location>
</feature>